<organism evidence="2 5">
    <name type="scientific">Puccinia graminis f. sp. tritici</name>
    <dbReference type="NCBI Taxonomy" id="56615"/>
    <lineage>
        <taxon>Eukaryota</taxon>
        <taxon>Fungi</taxon>
        <taxon>Dikarya</taxon>
        <taxon>Basidiomycota</taxon>
        <taxon>Pucciniomycotina</taxon>
        <taxon>Pucciniomycetes</taxon>
        <taxon>Pucciniales</taxon>
        <taxon>Pucciniaceae</taxon>
        <taxon>Puccinia</taxon>
    </lineage>
</organism>
<dbReference type="AlphaFoldDB" id="A0A5B0LWA7"/>
<accession>A0A5B0LWA7</accession>
<feature type="region of interest" description="Disordered" evidence="1">
    <location>
        <begin position="102"/>
        <end position="129"/>
    </location>
</feature>
<dbReference type="EMBL" id="VSWC01000041">
    <property type="protein sequence ID" value="KAA1104164.1"/>
    <property type="molecule type" value="Genomic_DNA"/>
</dbReference>
<proteinExistence type="predicted"/>
<name>A0A5B0LWA7_PUCGR</name>
<dbReference type="EMBL" id="VDEP01000505">
    <property type="protein sequence ID" value="KAA1068762.1"/>
    <property type="molecule type" value="Genomic_DNA"/>
</dbReference>
<evidence type="ECO:0000256" key="1">
    <source>
        <dbReference type="SAM" id="MobiDB-lite"/>
    </source>
</evidence>
<evidence type="ECO:0000313" key="4">
    <source>
        <dbReference type="Proteomes" id="UP000324748"/>
    </source>
</evidence>
<sequence>MPDGPSAFRLSARPGERMTIQNQPLLLLTQSNASDKPPALPLRPPLPYPSFRDCLDWKLLRQQFGLASFEETSTIRGTRAVASLKLQAVRIRKLETLTTKTNPLYHRAEQGQTRIPQRPRYAGRKVPQQ</sequence>
<keyword evidence="4" id="KW-1185">Reference proteome</keyword>
<protein>
    <submittedName>
        <fullName evidence="2">Uncharacterized protein</fullName>
    </submittedName>
</protein>
<evidence type="ECO:0000313" key="5">
    <source>
        <dbReference type="Proteomes" id="UP000325313"/>
    </source>
</evidence>
<reference evidence="4 5" key="1">
    <citation type="submission" date="2019-05" db="EMBL/GenBank/DDBJ databases">
        <title>Emergence of the Ug99 lineage of the wheat stem rust pathogen through somatic hybridization.</title>
        <authorList>
            <person name="Li F."/>
            <person name="Upadhyaya N.M."/>
            <person name="Sperschneider J."/>
            <person name="Matny O."/>
            <person name="Nguyen-Phuc H."/>
            <person name="Mago R."/>
            <person name="Raley C."/>
            <person name="Miller M.E."/>
            <person name="Silverstein K.A.T."/>
            <person name="Henningsen E."/>
            <person name="Hirsch C.D."/>
            <person name="Visser B."/>
            <person name="Pretorius Z.A."/>
            <person name="Steffenson B.J."/>
            <person name="Schwessinger B."/>
            <person name="Dodds P.N."/>
            <person name="Figueroa M."/>
        </authorList>
    </citation>
    <scope>NUCLEOTIDE SEQUENCE [LARGE SCALE GENOMIC DNA]</scope>
    <source>
        <strain evidence="3">21-0</strain>
        <strain evidence="2 5">Ug99</strain>
    </source>
</reference>
<evidence type="ECO:0000313" key="2">
    <source>
        <dbReference type="EMBL" id="KAA1068762.1"/>
    </source>
</evidence>
<evidence type="ECO:0000313" key="3">
    <source>
        <dbReference type="EMBL" id="KAA1104164.1"/>
    </source>
</evidence>
<dbReference type="Proteomes" id="UP000325313">
    <property type="component" value="Unassembled WGS sequence"/>
</dbReference>
<dbReference type="Proteomes" id="UP000324748">
    <property type="component" value="Unassembled WGS sequence"/>
</dbReference>
<gene>
    <name evidence="3" type="ORF">PGT21_013162</name>
    <name evidence="2" type="ORF">PGTUg99_037137</name>
</gene>
<comment type="caution">
    <text evidence="2">The sequence shown here is derived from an EMBL/GenBank/DDBJ whole genome shotgun (WGS) entry which is preliminary data.</text>
</comment>